<dbReference type="AlphaFoldDB" id="A0AAW2X6D6"/>
<evidence type="ECO:0000313" key="2">
    <source>
        <dbReference type="EMBL" id="KAL0449689.1"/>
    </source>
</evidence>
<reference evidence="2" key="2">
    <citation type="journal article" date="2024" name="Plant">
        <title>Genomic evolution and insights into agronomic trait innovations of Sesamum species.</title>
        <authorList>
            <person name="Miao H."/>
            <person name="Wang L."/>
            <person name="Qu L."/>
            <person name="Liu H."/>
            <person name="Sun Y."/>
            <person name="Le M."/>
            <person name="Wang Q."/>
            <person name="Wei S."/>
            <person name="Zheng Y."/>
            <person name="Lin W."/>
            <person name="Duan Y."/>
            <person name="Cao H."/>
            <person name="Xiong S."/>
            <person name="Wang X."/>
            <person name="Wei L."/>
            <person name="Li C."/>
            <person name="Ma Q."/>
            <person name="Ju M."/>
            <person name="Zhao R."/>
            <person name="Li G."/>
            <person name="Mu C."/>
            <person name="Tian Q."/>
            <person name="Mei H."/>
            <person name="Zhang T."/>
            <person name="Gao T."/>
            <person name="Zhang H."/>
        </authorList>
    </citation>
    <scope>NUCLEOTIDE SEQUENCE</scope>
    <source>
        <strain evidence="2">KEN1</strain>
    </source>
</reference>
<organism evidence="2">
    <name type="scientific">Sesamum latifolium</name>
    <dbReference type="NCBI Taxonomy" id="2727402"/>
    <lineage>
        <taxon>Eukaryota</taxon>
        <taxon>Viridiplantae</taxon>
        <taxon>Streptophyta</taxon>
        <taxon>Embryophyta</taxon>
        <taxon>Tracheophyta</taxon>
        <taxon>Spermatophyta</taxon>
        <taxon>Magnoliopsida</taxon>
        <taxon>eudicotyledons</taxon>
        <taxon>Gunneridae</taxon>
        <taxon>Pentapetalae</taxon>
        <taxon>asterids</taxon>
        <taxon>lamiids</taxon>
        <taxon>Lamiales</taxon>
        <taxon>Pedaliaceae</taxon>
        <taxon>Sesamum</taxon>
    </lineage>
</organism>
<reference evidence="2" key="1">
    <citation type="submission" date="2020-06" db="EMBL/GenBank/DDBJ databases">
        <authorList>
            <person name="Li T."/>
            <person name="Hu X."/>
            <person name="Zhang T."/>
            <person name="Song X."/>
            <person name="Zhang H."/>
            <person name="Dai N."/>
            <person name="Sheng W."/>
            <person name="Hou X."/>
            <person name="Wei L."/>
        </authorList>
    </citation>
    <scope>NUCLEOTIDE SEQUENCE</scope>
    <source>
        <strain evidence="2">KEN1</strain>
        <tissue evidence="2">Leaf</tissue>
    </source>
</reference>
<feature type="region of interest" description="Disordered" evidence="1">
    <location>
        <begin position="1"/>
        <end position="31"/>
    </location>
</feature>
<gene>
    <name evidence="2" type="ORF">Slati_1525300</name>
</gene>
<protein>
    <recommendedName>
        <fullName evidence="3">Retrotransposon gag domain-containing protein</fullName>
    </recommendedName>
</protein>
<feature type="compositionally biased region" description="Basic and acidic residues" evidence="1">
    <location>
        <begin position="16"/>
        <end position="28"/>
    </location>
</feature>
<evidence type="ECO:0008006" key="3">
    <source>
        <dbReference type="Google" id="ProtNLM"/>
    </source>
</evidence>
<sequence>MQHNNKGKIVVGEAPPVRERTPASRNDSKISGSQHLFPSISNLEFPKFNGDEPRGWRRKCQGYFQMVYTIPDDQRVPVASVHLQGKAELWFQGLGSSLLRRSMRGLKEWIQELFEENLTLCSKVKTWLSNTWTDLKSLSSIPTKLHQAVALAKNQENTVTAILQLVNPHSTPWQPPSK</sequence>
<evidence type="ECO:0000256" key="1">
    <source>
        <dbReference type="SAM" id="MobiDB-lite"/>
    </source>
</evidence>
<name>A0AAW2X6D6_9LAMI</name>
<proteinExistence type="predicted"/>
<comment type="caution">
    <text evidence="2">The sequence shown here is derived from an EMBL/GenBank/DDBJ whole genome shotgun (WGS) entry which is preliminary data.</text>
</comment>
<dbReference type="EMBL" id="JACGWN010000005">
    <property type="protein sequence ID" value="KAL0449689.1"/>
    <property type="molecule type" value="Genomic_DNA"/>
</dbReference>
<accession>A0AAW2X6D6</accession>